<evidence type="ECO:0000313" key="2">
    <source>
        <dbReference type="EMBL" id="MBN2978374.1"/>
    </source>
</evidence>
<feature type="signal peptide" evidence="1">
    <location>
        <begin position="1"/>
        <end position="23"/>
    </location>
</feature>
<dbReference type="RefSeq" id="WP_078826148.1">
    <property type="nucleotide sequence ID" value="NZ_JAFHKI010000069.1"/>
</dbReference>
<proteinExistence type="predicted"/>
<name>A0A9X0YEB7_9PSED</name>
<accession>A0A9X0YEB7</accession>
<feature type="chain" id="PRO_5040939948" evidence="1">
    <location>
        <begin position="24"/>
        <end position="246"/>
    </location>
</feature>
<sequence>MQRSSYGAIAALFIALAVSPAMAWAVELPAGYRLAQKRVTAQGSELQVLEDQRISAQMHKDNWGGGQLEDAFEEPDDLAEHPLLEARVRLVSASGEEIAQEGLGYPLAQIKKAPLKGLPEPVYFLTIDETAPMGTYSGPATQLLQPVQQQLKPMSYKSADGKIQPLTLAHTGKADWKVATPTAGGADELLQVSSFMEGEGEGEGEDDFTTRYQTYRFVDGQWQSASSQKKGYWDMESEFPARAAFP</sequence>
<keyword evidence="3" id="KW-1185">Reference proteome</keyword>
<dbReference type="Proteomes" id="UP001154860">
    <property type="component" value="Unassembled WGS sequence"/>
</dbReference>
<keyword evidence="1" id="KW-0732">Signal</keyword>
<evidence type="ECO:0000256" key="1">
    <source>
        <dbReference type="SAM" id="SignalP"/>
    </source>
</evidence>
<organism evidence="2 3">
    <name type="scientific">Pseudomonas lactucae</name>
    <dbReference type="NCBI Taxonomy" id="2813360"/>
    <lineage>
        <taxon>Bacteria</taxon>
        <taxon>Pseudomonadati</taxon>
        <taxon>Pseudomonadota</taxon>
        <taxon>Gammaproteobacteria</taxon>
        <taxon>Pseudomonadales</taxon>
        <taxon>Pseudomonadaceae</taxon>
        <taxon>Pseudomonas</taxon>
    </lineage>
</organism>
<dbReference type="AlphaFoldDB" id="A0A9X0YEB7"/>
<protein>
    <submittedName>
        <fullName evidence="2">Uncharacterized protein</fullName>
    </submittedName>
</protein>
<reference evidence="2 3" key="1">
    <citation type="journal article" date="2021" name="Int. J. Syst. Evol. Microbiol.">
        <title>Pseudomonas lactucae sp. nov., a pathogen causing bacterial rot of lettuce in Japan.</title>
        <authorList>
            <person name="Sawada H."/>
            <person name="Fujikawa T."/>
            <person name="Satou M."/>
        </authorList>
    </citation>
    <scope>NUCLEOTIDE SEQUENCE [LARGE SCALE GENOMIC DNA]</scope>
    <source>
        <strain evidence="2 3">MAFF 301381</strain>
    </source>
</reference>
<gene>
    <name evidence="2" type="ORF">JWR99_21455</name>
</gene>
<evidence type="ECO:0000313" key="3">
    <source>
        <dbReference type="Proteomes" id="UP001154860"/>
    </source>
</evidence>
<reference evidence="2 3" key="2">
    <citation type="journal article" date="2023" name="Plant Pathol.">
        <title>Dismantling and reorganizing Pseudomonas marginalis sensu#lato.</title>
        <authorList>
            <person name="Sawada H."/>
            <person name="Fujikawa T."/>
            <person name="Satou M."/>
        </authorList>
    </citation>
    <scope>NUCLEOTIDE SEQUENCE [LARGE SCALE GENOMIC DNA]</scope>
    <source>
        <strain evidence="2 3">MAFF 301381</strain>
    </source>
</reference>
<dbReference type="EMBL" id="JAFHKJ010000096">
    <property type="protein sequence ID" value="MBN2978374.1"/>
    <property type="molecule type" value="Genomic_DNA"/>
</dbReference>
<comment type="caution">
    <text evidence="2">The sequence shown here is derived from an EMBL/GenBank/DDBJ whole genome shotgun (WGS) entry which is preliminary data.</text>
</comment>